<sequence>MRKYQDSRHAGGDAKNPTGLDMALARDSTPTRTGKKRFRKENIRRAKPRAKRVLLCDFANGEAFSNLETTALLTALHEELRSIFPSLNGDGWPLK</sequence>
<evidence type="ECO:0000256" key="1">
    <source>
        <dbReference type="SAM" id="MobiDB-lite"/>
    </source>
</evidence>
<name>A0A7X0DB21_9HYPH</name>
<proteinExistence type="predicted"/>
<evidence type="ECO:0000313" key="3">
    <source>
        <dbReference type="Proteomes" id="UP000535501"/>
    </source>
</evidence>
<gene>
    <name evidence="2" type="ORF">HNQ75_000266</name>
</gene>
<comment type="caution">
    <text evidence="2">The sequence shown here is derived from an EMBL/GenBank/DDBJ whole genome shotgun (WGS) entry which is preliminary data.</text>
</comment>
<reference evidence="2 3" key="1">
    <citation type="submission" date="2020-08" db="EMBL/GenBank/DDBJ databases">
        <title>Genomic Encyclopedia of Type Strains, Phase IV (KMG-IV): sequencing the most valuable type-strain genomes for metagenomic binning, comparative biology and taxonomic classification.</title>
        <authorList>
            <person name="Goeker M."/>
        </authorList>
    </citation>
    <scope>NUCLEOTIDE SEQUENCE [LARGE SCALE GENOMIC DNA]</scope>
    <source>
        <strain evidence="2 3">DSM 102134</strain>
    </source>
</reference>
<dbReference type="AlphaFoldDB" id="A0A7X0DB21"/>
<dbReference type="EMBL" id="JACHEJ010000001">
    <property type="protein sequence ID" value="MBB6178323.1"/>
    <property type="molecule type" value="Genomic_DNA"/>
</dbReference>
<feature type="region of interest" description="Disordered" evidence="1">
    <location>
        <begin position="1"/>
        <end position="38"/>
    </location>
</feature>
<accession>A0A7X0DB21</accession>
<organism evidence="2 3">
    <name type="scientific">Pseudorhizobium flavum</name>
    <dbReference type="NCBI Taxonomy" id="1335061"/>
    <lineage>
        <taxon>Bacteria</taxon>
        <taxon>Pseudomonadati</taxon>
        <taxon>Pseudomonadota</taxon>
        <taxon>Alphaproteobacteria</taxon>
        <taxon>Hyphomicrobiales</taxon>
        <taxon>Rhizobiaceae</taxon>
        <taxon>Rhizobium/Agrobacterium group</taxon>
        <taxon>Pseudorhizobium</taxon>
    </lineage>
</organism>
<protein>
    <submittedName>
        <fullName evidence="2">Uncharacterized protein</fullName>
    </submittedName>
</protein>
<keyword evidence="3" id="KW-1185">Reference proteome</keyword>
<feature type="compositionally biased region" description="Basic and acidic residues" evidence="1">
    <location>
        <begin position="1"/>
        <end position="12"/>
    </location>
</feature>
<dbReference type="Proteomes" id="UP000535501">
    <property type="component" value="Unassembled WGS sequence"/>
</dbReference>
<evidence type="ECO:0000313" key="2">
    <source>
        <dbReference type="EMBL" id="MBB6178323.1"/>
    </source>
</evidence>